<keyword evidence="1" id="KW-0597">Phosphoprotein</keyword>
<dbReference type="InterPro" id="IPR043701">
    <property type="entry name" value="Yju2"/>
</dbReference>
<dbReference type="GO" id="GO:0046872">
    <property type="term" value="F:metal ion binding"/>
    <property type="evidence" value="ECO:0007669"/>
    <property type="project" value="UniProtKB-KW"/>
</dbReference>
<dbReference type="FunFam" id="3.30.505.10:FF:000021">
    <property type="entry name" value="Putative SH2 domain-containing adapter protein F"/>
    <property type="match status" value="1"/>
</dbReference>
<protein>
    <recommendedName>
        <fullName evidence="4">Splicing factor YJU2</fullName>
    </recommendedName>
</protein>
<dbReference type="PANTHER" id="PTHR15127:SF33">
    <property type="entry name" value="SH2 DOMAIN-CONTAINING ADAPTER PROTEIN D"/>
    <property type="match status" value="1"/>
</dbReference>
<dbReference type="SMART" id="SM00252">
    <property type="entry name" value="SH2"/>
    <property type="match status" value="1"/>
</dbReference>
<organism evidence="9 10">
    <name type="scientific">Bagarius yarrelli</name>
    <name type="common">Goonch</name>
    <name type="synonym">Bagrus yarrelli</name>
    <dbReference type="NCBI Taxonomy" id="175774"/>
    <lineage>
        <taxon>Eukaryota</taxon>
        <taxon>Metazoa</taxon>
        <taxon>Chordata</taxon>
        <taxon>Craniata</taxon>
        <taxon>Vertebrata</taxon>
        <taxon>Euteleostomi</taxon>
        <taxon>Actinopterygii</taxon>
        <taxon>Neopterygii</taxon>
        <taxon>Teleostei</taxon>
        <taxon>Ostariophysi</taxon>
        <taxon>Siluriformes</taxon>
        <taxon>Sisoridae</taxon>
        <taxon>Sisorinae</taxon>
        <taxon>Bagarius</taxon>
    </lineage>
</organism>
<feature type="region of interest" description="Disordered" evidence="7">
    <location>
        <begin position="293"/>
        <end position="330"/>
    </location>
</feature>
<feature type="region of interest" description="Disordered" evidence="7">
    <location>
        <begin position="578"/>
        <end position="604"/>
    </location>
</feature>
<dbReference type="OrthoDB" id="5914531at2759"/>
<comment type="function">
    <text evidence="4">Part of the spliceosome which catalyzes two sequential transesterification reactions, first the excision of the non-coding intron from pre-mRNA and then the ligation of the coding exons to form the mature mRNA. Plays a role in stabilizing the structure of the spliceosome catalytic core and docking of the branch helix into the active site, producing 5'-exon and lariat intron-3'-intermediates. May protect cells from TP53-dependent apoptosis upon dsDNA break damage through association with PRP19-CD5L complex.</text>
</comment>
<sequence>MSERKVLNKYYPPDFDPAKIPKLKLPKDRQYVVRLMAPFNMRCKTCGEYIYKGKKFNARKETVQNELYLGLPIFRFYIKCTRCLAEITFKTDPENTDYAMEHGATRNFQAEKLIEEEEQKIQREREEEELNNPMKVLENRTRDSKLEMEVLENLQELKELNQRQAQVDFESMLQQYRELEKKQKEKEQEEDERELKEILEIKRYKRLRDPGSESDSDQEQETPSKHHAVGKPTDLLISDKQVDAKDLLKEGNTVSPQGSILSGVKQPKMENRERSVSMFGGRTALESLVVRKKPAAKGTAQQPAAGAQTSTDANPSKANATASCSQTPSVQCGSSLSLLAAYSDSNESDSNYRKGPPQPPKPDYTESEILRAYRAQKDLDFEDPYEPSNRANNGCGTSDPFPAFGTVLSNGMEVKIVSPKHRLIKVESQEFNRCKVPLGIVSFEEPHVPVVPSAPAVGDTDYSDPFDARPNPRAHLGWDSGSVENSSSYMEPFEAQRVITELQHGSEHGNIISRGSPQLYDSPYEERGNYRSGLPDDERESRLPRNDERPADEYDQPWEWKKENISKALAVQFDGGDWERSTLPHTAQHRRTSPPSSKATSLRKPGDLHKILGERVDPKLPLEQQVWYHGTLSRSEAESLLTLCKECSYLVRNSQTSRNDYSLSLRSCHGFMHMKFSQSRDGKYILGENSPPFDTIPEVIHYYTTHKLPIRGAEHLSLLFPVVVQTL</sequence>
<keyword evidence="4" id="KW-0479">Metal-binding</keyword>
<dbReference type="Pfam" id="PF00017">
    <property type="entry name" value="SH2"/>
    <property type="match status" value="1"/>
</dbReference>
<accession>A0A556UGE1</accession>
<evidence type="ECO:0000313" key="10">
    <source>
        <dbReference type="Proteomes" id="UP000319801"/>
    </source>
</evidence>
<keyword evidence="3 5" id="KW-0727">SH2 domain</keyword>
<comment type="caution">
    <text evidence="9">The sequence shown here is derived from an EMBL/GenBank/DDBJ whole genome shotgun (WGS) entry which is preliminary data.</text>
</comment>
<gene>
    <name evidence="4" type="primary">YJU2</name>
    <name evidence="9" type="ORF">Baya_10757</name>
</gene>
<feature type="coiled-coil region" evidence="6">
    <location>
        <begin position="107"/>
        <end position="202"/>
    </location>
</feature>
<evidence type="ECO:0000256" key="3">
    <source>
        <dbReference type="ARBA" id="ARBA00022999"/>
    </source>
</evidence>
<keyword evidence="4" id="KW-0747">Spliceosome</keyword>
<evidence type="ECO:0000256" key="4">
    <source>
        <dbReference type="HAMAP-Rule" id="MF_03226"/>
    </source>
</evidence>
<dbReference type="CDD" id="cd09945">
    <property type="entry name" value="SH2_SHB_SHD_SHE_SHF_like"/>
    <property type="match status" value="1"/>
</dbReference>
<comment type="similarity">
    <text evidence="4">Belongs to the CWC16 family. YJU2 subfamily.</text>
</comment>
<dbReference type="GO" id="GO:0001784">
    <property type="term" value="F:phosphotyrosine residue binding"/>
    <property type="evidence" value="ECO:0007669"/>
    <property type="project" value="TreeGrafter"/>
</dbReference>
<feature type="region of interest" description="Disordered" evidence="7">
    <location>
        <begin position="204"/>
        <end position="279"/>
    </location>
</feature>
<dbReference type="PROSITE" id="PS50001">
    <property type="entry name" value="SH2"/>
    <property type="match status" value="1"/>
</dbReference>
<evidence type="ECO:0000313" key="9">
    <source>
        <dbReference type="EMBL" id="TSP09135.1"/>
    </source>
</evidence>
<dbReference type="Proteomes" id="UP000319801">
    <property type="component" value="Unassembled WGS sequence"/>
</dbReference>
<feature type="domain" description="SH2" evidence="8">
    <location>
        <begin position="627"/>
        <end position="722"/>
    </location>
</feature>
<name>A0A556UGE1_BAGYA</name>
<dbReference type="PANTHER" id="PTHR15127">
    <property type="entry name" value="HEAVYWEIGHT, ISOFORM A"/>
    <property type="match status" value="1"/>
</dbReference>
<evidence type="ECO:0000256" key="1">
    <source>
        <dbReference type="ARBA" id="ARBA00022553"/>
    </source>
</evidence>
<keyword evidence="4" id="KW-0507">mRNA processing</keyword>
<dbReference type="HAMAP" id="MF_03226">
    <property type="entry name" value="YJU2"/>
    <property type="match status" value="1"/>
</dbReference>
<feature type="compositionally biased region" description="Basic and acidic residues" evidence="7">
    <location>
        <begin position="524"/>
        <end position="558"/>
    </location>
</feature>
<dbReference type="GO" id="GO:0006915">
    <property type="term" value="P:apoptotic process"/>
    <property type="evidence" value="ECO:0007669"/>
    <property type="project" value="UniProtKB-KW"/>
</dbReference>
<comment type="subcellular location">
    <subcellularLocation>
        <location evidence="4">Nucleus</location>
    </subcellularLocation>
</comment>
<evidence type="ECO:0000259" key="8">
    <source>
        <dbReference type="PROSITE" id="PS50001"/>
    </source>
</evidence>
<evidence type="ECO:0000256" key="5">
    <source>
        <dbReference type="PROSITE-ProRule" id="PRU00191"/>
    </source>
</evidence>
<feature type="binding site" evidence="4">
    <location>
        <position position="46"/>
    </location>
    <ligand>
        <name>Zn(2+)</name>
        <dbReference type="ChEBI" id="CHEBI:29105"/>
    </ligand>
</feature>
<keyword evidence="6" id="KW-0175">Coiled coil</keyword>
<keyword evidence="10" id="KW-1185">Reference proteome</keyword>
<dbReference type="GO" id="GO:0071006">
    <property type="term" value="C:U2-type catalytic step 1 spliceosome"/>
    <property type="evidence" value="ECO:0007669"/>
    <property type="project" value="UniProtKB-UniRule"/>
</dbReference>
<keyword evidence="4" id="KW-0539">Nucleus</keyword>
<reference evidence="9 10" key="1">
    <citation type="journal article" date="2019" name="Genome Biol. Evol.">
        <title>Whole-Genome Sequencing of the Giant Devil Catfish, Bagarius yarrelli.</title>
        <authorList>
            <person name="Jiang W."/>
            <person name="Lv Y."/>
            <person name="Cheng L."/>
            <person name="Yang K."/>
            <person name="Chao B."/>
            <person name="Wang X."/>
            <person name="Li Y."/>
            <person name="Pan X."/>
            <person name="You X."/>
            <person name="Zhang Y."/>
            <person name="Yang J."/>
            <person name="Li J."/>
            <person name="Zhang X."/>
            <person name="Liu S."/>
            <person name="Sun C."/>
            <person name="Yang J."/>
            <person name="Shi Q."/>
        </authorList>
    </citation>
    <scope>NUCLEOTIDE SEQUENCE [LARGE SCALE GENOMIC DNA]</scope>
    <source>
        <strain evidence="9">JWS20170419001</strain>
        <tissue evidence="9">Muscle</tissue>
    </source>
</reference>
<proteinExistence type="inferred from homology"/>
<feature type="compositionally biased region" description="Basic and acidic residues" evidence="7">
    <location>
        <begin position="240"/>
        <end position="249"/>
    </location>
</feature>
<dbReference type="PRINTS" id="PR00401">
    <property type="entry name" value="SH2DOMAIN"/>
</dbReference>
<evidence type="ECO:0000256" key="6">
    <source>
        <dbReference type="SAM" id="Coils"/>
    </source>
</evidence>
<dbReference type="InterPro" id="IPR036860">
    <property type="entry name" value="SH2_dom_sf"/>
</dbReference>
<evidence type="ECO:0000256" key="7">
    <source>
        <dbReference type="SAM" id="MobiDB-lite"/>
    </source>
</evidence>
<dbReference type="GO" id="GO:0000349">
    <property type="term" value="P:generation of catalytic spliceosome for first transesterification step"/>
    <property type="evidence" value="ECO:0007669"/>
    <property type="project" value="UniProtKB-UniRule"/>
</dbReference>
<dbReference type="SUPFAM" id="SSF55550">
    <property type="entry name" value="SH2 domain"/>
    <property type="match status" value="1"/>
</dbReference>
<evidence type="ECO:0000256" key="2">
    <source>
        <dbReference type="ARBA" id="ARBA00022703"/>
    </source>
</evidence>
<dbReference type="Pfam" id="PF04502">
    <property type="entry name" value="Saf4_Yju2"/>
    <property type="match status" value="1"/>
</dbReference>
<dbReference type="InterPro" id="IPR000980">
    <property type="entry name" value="SH2"/>
</dbReference>
<feature type="region of interest" description="Disordered" evidence="7">
    <location>
        <begin position="506"/>
        <end position="558"/>
    </location>
</feature>
<keyword evidence="4" id="KW-0508">mRNA splicing</keyword>
<dbReference type="Gene3D" id="3.30.505.10">
    <property type="entry name" value="SH2 domain"/>
    <property type="match status" value="1"/>
</dbReference>
<dbReference type="EMBL" id="VCAZ01000073">
    <property type="protein sequence ID" value="TSP09135.1"/>
    <property type="molecule type" value="Genomic_DNA"/>
</dbReference>
<feature type="compositionally biased region" description="Polar residues" evidence="7">
    <location>
        <begin position="310"/>
        <end position="330"/>
    </location>
</feature>
<keyword evidence="2" id="KW-0053">Apoptosis</keyword>
<feature type="binding site" evidence="4">
    <location>
        <position position="83"/>
    </location>
    <ligand>
        <name>Zn(2+)</name>
        <dbReference type="ChEBI" id="CHEBI:29105"/>
    </ligand>
</feature>
<dbReference type="InterPro" id="IPR007590">
    <property type="entry name" value="Saf4/Yju2"/>
</dbReference>
<keyword evidence="4" id="KW-0862">Zinc</keyword>
<feature type="region of interest" description="Disordered" evidence="7">
    <location>
        <begin position="343"/>
        <end position="364"/>
    </location>
</feature>
<comment type="subunit">
    <text evidence="4">Component of the spliceosome. Present in the activated B complex, the catalytically activated B* complex which catalyzes the branching, the catalytic step 1 C complex catalyzing the exon ligation, and the postcatalytic P complex containing the ligated exons (mRNA) and the excised lariat intron.</text>
</comment>
<feature type="binding site" evidence="4">
    <location>
        <position position="43"/>
    </location>
    <ligand>
        <name>Zn(2+)</name>
        <dbReference type="ChEBI" id="CHEBI:29105"/>
    </ligand>
</feature>
<dbReference type="AlphaFoldDB" id="A0A556UGE1"/>
<feature type="binding site" evidence="4">
    <location>
        <position position="80"/>
    </location>
    <ligand>
        <name>Zn(2+)</name>
        <dbReference type="ChEBI" id="CHEBI:29105"/>
    </ligand>
</feature>
<dbReference type="GO" id="GO:0007165">
    <property type="term" value="P:signal transduction"/>
    <property type="evidence" value="ECO:0007669"/>
    <property type="project" value="UniProtKB-ARBA"/>
</dbReference>
<feature type="compositionally biased region" description="Low complexity" evidence="7">
    <location>
        <begin position="296"/>
        <end position="309"/>
    </location>
</feature>
<dbReference type="InterPro" id="IPR051846">
    <property type="entry name" value="SH2_domain_adapters"/>
</dbReference>